<accession>A0A846H5S1</accession>
<dbReference type="Proteomes" id="UP000031549">
    <property type="component" value="Unassembled WGS sequence"/>
</dbReference>
<evidence type="ECO:0000313" key="1">
    <source>
        <dbReference type="EMBL" id="NEU72756.1"/>
    </source>
</evidence>
<comment type="caution">
    <text evidence="1">The sequence shown here is derived from an EMBL/GenBank/DDBJ whole genome shotgun (WGS) entry which is preliminary data.</text>
</comment>
<reference evidence="1 2" key="1">
    <citation type="journal article" date="2015" name="Genome Announc.">
        <title>Draft Genome Sequence of Cyanobacterium Hassallia byssoidea Strain VB512170, Isolated from Monuments in India.</title>
        <authorList>
            <person name="Singh D."/>
            <person name="Chandrababunaidu M.M."/>
            <person name="Panda A."/>
            <person name="Sen D."/>
            <person name="Bhattacharyya S."/>
            <person name="Adhikary S.P."/>
            <person name="Tripathy S."/>
        </authorList>
    </citation>
    <scope>NUCLEOTIDE SEQUENCE [LARGE SCALE GENOMIC DNA]</scope>
    <source>
        <strain evidence="1 2">VB512170</strain>
    </source>
</reference>
<protein>
    <submittedName>
        <fullName evidence="1">Uncharacterized protein</fullName>
    </submittedName>
</protein>
<sequence>MSKCTSLSNPHAEHSATHFHLSTIATQRLWWQKLDYYEVGVTTLLIRGFDFVEDAIASSIAMQAAISAW</sequence>
<dbReference type="AlphaFoldDB" id="A0A846H5S1"/>
<dbReference type="RefSeq" id="WP_039753421.1">
    <property type="nucleotide sequence ID" value="NZ_JTCM02000013.1"/>
</dbReference>
<keyword evidence="2" id="KW-1185">Reference proteome</keyword>
<evidence type="ECO:0000313" key="2">
    <source>
        <dbReference type="Proteomes" id="UP000031549"/>
    </source>
</evidence>
<name>A0A846H5S1_9CYAN</name>
<proteinExistence type="predicted"/>
<dbReference type="EMBL" id="JTCM02000013">
    <property type="protein sequence ID" value="NEU72756.1"/>
    <property type="molecule type" value="Genomic_DNA"/>
</dbReference>
<organism evidence="1 2">
    <name type="scientific">Hassallia byssoidea VB512170</name>
    <dbReference type="NCBI Taxonomy" id="1304833"/>
    <lineage>
        <taxon>Bacteria</taxon>
        <taxon>Bacillati</taxon>
        <taxon>Cyanobacteriota</taxon>
        <taxon>Cyanophyceae</taxon>
        <taxon>Nostocales</taxon>
        <taxon>Tolypothrichaceae</taxon>
        <taxon>Hassallia</taxon>
    </lineage>
</organism>
<gene>
    <name evidence="1" type="ORF">PI95_009290</name>
</gene>